<dbReference type="EMBL" id="BMMA01000022">
    <property type="protein sequence ID" value="GGI87492.1"/>
    <property type="molecule type" value="Genomic_DNA"/>
</dbReference>
<protein>
    <submittedName>
        <fullName evidence="1">Uncharacterized protein</fullName>
    </submittedName>
</protein>
<reference evidence="2" key="1">
    <citation type="journal article" date="2014" name="Int. J. Syst. Evol. Microbiol.">
        <title>Complete genome of a new Firmicutes species belonging to the dominant human colonic microbiota ('Ruminococcus bicirculans') reveals two chromosomes and a selective capacity to utilize plant glucans.</title>
        <authorList>
            <consortium name="NISC Comparative Sequencing Program"/>
            <person name="Wegmann U."/>
            <person name="Louis P."/>
            <person name="Goesmann A."/>
            <person name="Henrissat B."/>
            <person name="Duncan S.H."/>
            <person name="Flint H.J."/>
        </authorList>
    </citation>
    <scope>NUCLEOTIDE SEQUENCE</scope>
    <source>
        <strain evidence="2">CGMCC 1.8884</strain>
    </source>
</reference>
<accession>A0AAV4K7W6</accession>
<dbReference type="EMBL" id="BMLZ01000018">
    <property type="protein sequence ID" value="GGP30016.1"/>
    <property type="molecule type" value="Genomic_DNA"/>
</dbReference>
<evidence type="ECO:0000313" key="3">
    <source>
        <dbReference type="Proteomes" id="UP000630135"/>
    </source>
</evidence>
<name>A0AAV4K7W6_9DEIO</name>
<evidence type="ECO:0000313" key="4">
    <source>
        <dbReference type="Proteomes" id="UP000652720"/>
    </source>
</evidence>
<reference evidence="1" key="2">
    <citation type="journal article" date="2014" name="Int. J. Syst. Evol. Microbiol.">
        <title>Complete genome sequence of Corynebacterium casei LMG S-19264T (=DSM 44701T), isolated from a smear-ripened cheese.</title>
        <authorList>
            <consortium name="US DOE Joint Genome Institute (JGI-PGF)"/>
            <person name="Walter F."/>
            <person name="Albersmeier A."/>
            <person name="Kalinowski J."/>
            <person name="Ruckert C."/>
        </authorList>
    </citation>
    <scope>NUCLEOTIDE SEQUENCE</scope>
    <source>
        <strain evidence="1">CGMCC 1.8885</strain>
    </source>
</reference>
<reference evidence="1" key="4">
    <citation type="submission" date="2023-08" db="EMBL/GenBank/DDBJ databases">
        <authorList>
            <person name="Sun Q."/>
            <person name="Zhou Y."/>
        </authorList>
    </citation>
    <scope>NUCLEOTIDE SEQUENCE</scope>
    <source>
        <strain evidence="2">CGMCC 1.8884</strain>
        <strain evidence="1">CGMCC 1.8885</strain>
    </source>
</reference>
<keyword evidence="3" id="KW-1185">Reference proteome</keyword>
<reference evidence="3" key="3">
    <citation type="journal article" date="2019" name="Int. J. Syst. Evol. Microbiol.">
        <title>The Global Catalogue of Microorganisms (GCM) 10K type strain sequencing project: providing services to taxonomists for standard genome sequencing and annotation.</title>
        <authorList>
            <consortium name="The Broad Institute Genomics Platform"/>
            <consortium name="The Broad Institute Genome Sequencing Center for Infectious Disease"/>
            <person name="Wu L."/>
            <person name="Ma J."/>
        </authorList>
    </citation>
    <scope>NUCLEOTIDE SEQUENCE [LARGE SCALE GENOMIC DNA]</scope>
    <source>
        <strain evidence="3">CGMCC 1.8884</strain>
    </source>
</reference>
<comment type="caution">
    <text evidence="1">The sequence shown here is derived from an EMBL/GenBank/DDBJ whole genome shotgun (WGS) entry which is preliminary data.</text>
</comment>
<gene>
    <name evidence="2" type="ORF">GCM10008021_16670</name>
    <name evidence="1" type="ORF">GCM10010914_22430</name>
</gene>
<organism evidence="1 4">
    <name type="scientific">Deinococcus wulumuqiensis</name>
    <dbReference type="NCBI Taxonomy" id="980427"/>
    <lineage>
        <taxon>Bacteria</taxon>
        <taxon>Thermotogati</taxon>
        <taxon>Deinococcota</taxon>
        <taxon>Deinococci</taxon>
        <taxon>Deinococcales</taxon>
        <taxon>Deinococcaceae</taxon>
        <taxon>Deinococcus</taxon>
    </lineage>
</organism>
<evidence type="ECO:0000313" key="1">
    <source>
        <dbReference type="EMBL" id="GGI87492.1"/>
    </source>
</evidence>
<sequence length="145" mass="15733">MTTPDLTPNMPTPEWVRGLLEGITPGEWQSGHESVWALGSDGSNRMYVLIQPGFSEGKRTPDSELDRNAALMAAAPALALAYLAQAAALAEREAECERLRKALTGASTALRLTEPEHGVPEYQAAQQHALRFIHDALTPTQEAQK</sequence>
<dbReference type="AlphaFoldDB" id="A0AAV4K7W6"/>
<proteinExistence type="predicted"/>
<dbReference type="Proteomes" id="UP000652720">
    <property type="component" value="Unassembled WGS sequence"/>
</dbReference>
<evidence type="ECO:0000313" key="2">
    <source>
        <dbReference type="EMBL" id="GGP30016.1"/>
    </source>
</evidence>
<dbReference type="RefSeq" id="WP_017872063.1">
    <property type="nucleotide sequence ID" value="NZ_BMLZ01000018.1"/>
</dbReference>
<dbReference type="GeneID" id="59164442"/>
<dbReference type="Proteomes" id="UP000630135">
    <property type="component" value="Unassembled WGS sequence"/>
</dbReference>